<keyword evidence="7" id="KW-0274">FAD</keyword>
<dbReference type="InterPro" id="IPR001433">
    <property type="entry name" value="OxRdtase_FAD/NAD-bd"/>
</dbReference>
<evidence type="ECO:0000256" key="12">
    <source>
        <dbReference type="ARBA" id="ARBA00023136"/>
    </source>
</evidence>
<evidence type="ECO:0000313" key="15">
    <source>
        <dbReference type="EMBL" id="PIR78662.1"/>
    </source>
</evidence>
<reference evidence="16" key="1">
    <citation type="submission" date="2017-09" db="EMBL/GenBank/DDBJ databases">
        <title>Depth-based differentiation of microbial function through sediment-hosted aquifers and enrichment of novel symbionts in the deep terrestrial subsurface.</title>
        <authorList>
            <person name="Probst A.J."/>
            <person name="Ladd B."/>
            <person name="Jarett J.K."/>
            <person name="Geller-Mcgrath D.E."/>
            <person name="Sieber C.M.K."/>
            <person name="Emerson J.B."/>
            <person name="Anantharaman K."/>
            <person name="Thomas B.C."/>
            <person name="Malmstrom R."/>
            <person name="Stieglmeier M."/>
            <person name="Klingl A."/>
            <person name="Woyke T."/>
            <person name="Ryan C.M."/>
            <person name="Banfield J.F."/>
        </authorList>
    </citation>
    <scope>NUCLEOTIDE SEQUENCE [LARGE SCALE GENOMIC DNA]</scope>
</reference>
<evidence type="ECO:0000256" key="4">
    <source>
        <dbReference type="ARBA" id="ARBA00022692"/>
    </source>
</evidence>
<feature type="transmembrane region" description="Helical" evidence="13">
    <location>
        <begin position="80"/>
        <end position="100"/>
    </location>
</feature>
<proteinExistence type="predicted"/>
<accession>A0A2H0U1F6</accession>
<sequence length="436" mass="50452">MKKILLNIFLLLNLGIISYFWFHNSGAMLTTGKSDAFISIARITGLLSVFFVLLQLILIGRVKWVERLYGFDRLSNAHRITAFLSLFFIFAHAFFVIVGYAGGNVGFFTQVATFIKYFELLPAIIAVFLFTFVFVSSLVIVFKRLKYETWYLVHLASYIAIIIAFEHQMELGGDFLGNIYFQAYWIILYTFTFVNLGFYRFFLPAYSFYKHEFFVEKIEQDESGATSIYMSGKNLDKFKYTAGQFAIWRFLDKKRFLQAHPFSFSSSPKNKYLRITVKNLGDFSSDITNVKPGTKVVIDGPHGIFTTKRTNNKKLTFIAGDVGITPIQSILKSLDENYQSIVFNCHRTSEDAIFQGEQTQFVEKNIKMIHVLSQEKNDKDEHGYMDEDKIKRLVPDYLERDFYICGPKPMMKIVTKTLTKLGIPRSKIYFEKFSLG</sequence>
<name>A0A2H0U1F6_9BACT</name>
<evidence type="ECO:0000256" key="7">
    <source>
        <dbReference type="ARBA" id="ARBA00022827"/>
    </source>
</evidence>
<dbReference type="InterPro" id="IPR017927">
    <property type="entry name" value="FAD-bd_FR_type"/>
</dbReference>
<dbReference type="InterPro" id="IPR017938">
    <property type="entry name" value="Riboflavin_synthase-like_b-brl"/>
</dbReference>
<comment type="subcellular location">
    <subcellularLocation>
        <location evidence="2">Membrane</location>
        <topology evidence="2">Multi-pass membrane protein</topology>
    </subcellularLocation>
</comment>
<comment type="cofactor">
    <cofactor evidence="1">
        <name>FAD</name>
        <dbReference type="ChEBI" id="CHEBI:57692"/>
    </cofactor>
</comment>
<dbReference type="Pfam" id="PF01794">
    <property type="entry name" value="Ferric_reduct"/>
    <property type="match status" value="1"/>
</dbReference>
<evidence type="ECO:0000256" key="13">
    <source>
        <dbReference type="SAM" id="Phobius"/>
    </source>
</evidence>
<keyword evidence="8 13" id="KW-1133">Transmembrane helix</keyword>
<comment type="caution">
    <text evidence="15">The sequence shown here is derived from an EMBL/GenBank/DDBJ whole genome shotgun (WGS) entry which is preliminary data.</text>
</comment>
<dbReference type="GO" id="GO:0016020">
    <property type="term" value="C:membrane"/>
    <property type="evidence" value="ECO:0007669"/>
    <property type="project" value="UniProtKB-SubCell"/>
</dbReference>
<protein>
    <recommendedName>
        <fullName evidence="14">FAD-binding FR-type domain-containing protein</fullName>
    </recommendedName>
</protein>
<gene>
    <name evidence="15" type="ORF">COU28_00305</name>
</gene>
<dbReference type="PRINTS" id="PR00410">
    <property type="entry name" value="PHEHYDRXLASE"/>
</dbReference>
<feature type="transmembrane region" description="Helical" evidence="13">
    <location>
        <begin position="36"/>
        <end position="59"/>
    </location>
</feature>
<dbReference type="PANTHER" id="PTHR47354">
    <property type="entry name" value="NADH OXIDOREDUCTASE HCR"/>
    <property type="match status" value="1"/>
</dbReference>
<evidence type="ECO:0000256" key="3">
    <source>
        <dbReference type="ARBA" id="ARBA00022630"/>
    </source>
</evidence>
<dbReference type="GO" id="GO:0016491">
    <property type="term" value="F:oxidoreductase activity"/>
    <property type="evidence" value="ECO:0007669"/>
    <property type="project" value="UniProtKB-KW"/>
</dbReference>
<evidence type="ECO:0000256" key="6">
    <source>
        <dbReference type="ARBA" id="ARBA00022723"/>
    </source>
</evidence>
<dbReference type="EMBL" id="PFBU01000006">
    <property type="protein sequence ID" value="PIR78662.1"/>
    <property type="molecule type" value="Genomic_DNA"/>
</dbReference>
<keyword evidence="11" id="KW-0411">Iron-sulfur</keyword>
<feature type="transmembrane region" description="Helical" evidence="13">
    <location>
        <begin position="179"/>
        <end position="202"/>
    </location>
</feature>
<evidence type="ECO:0000313" key="16">
    <source>
        <dbReference type="Proteomes" id="UP000230852"/>
    </source>
</evidence>
<dbReference type="InterPro" id="IPR050415">
    <property type="entry name" value="MRET"/>
</dbReference>
<dbReference type="InterPro" id="IPR013112">
    <property type="entry name" value="FAD-bd_8"/>
</dbReference>
<dbReference type="Proteomes" id="UP000230852">
    <property type="component" value="Unassembled WGS sequence"/>
</dbReference>
<organism evidence="15 16">
    <name type="scientific">Candidatus Magasanikbacteria bacterium CG10_big_fil_rev_8_21_14_0_10_36_16</name>
    <dbReference type="NCBI Taxonomy" id="1974645"/>
    <lineage>
        <taxon>Bacteria</taxon>
        <taxon>Candidatus Magasanikiibacteriota</taxon>
    </lineage>
</organism>
<keyword evidence="12 13" id="KW-0472">Membrane</keyword>
<dbReference type="GO" id="GO:0050660">
    <property type="term" value="F:flavin adenine dinucleotide binding"/>
    <property type="evidence" value="ECO:0007669"/>
    <property type="project" value="TreeGrafter"/>
</dbReference>
<dbReference type="Pfam" id="PF08022">
    <property type="entry name" value="FAD_binding_8"/>
    <property type="match status" value="1"/>
</dbReference>
<evidence type="ECO:0000256" key="10">
    <source>
        <dbReference type="ARBA" id="ARBA00023004"/>
    </source>
</evidence>
<evidence type="ECO:0000259" key="14">
    <source>
        <dbReference type="PROSITE" id="PS51384"/>
    </source>
</evidence>
<feature type="transmembrane region" description="Helical" evidence="13">
    <location>
        <begin position="120"/>
        <end position="142"/>
    </location>
</feature>
<dbReference type="SUPFAM" id="SSF52343">
    <property type="entry name" value="Ferredoxin reductase-like, C-terminal NADP-linked domain"/>
    <property type="match status" value="1"/>
</dbReference>
<dbReference type="InterPro" id="IPR039261">
    <property type="entry name" value="FNR_nucleotide-bd"/>
</dbReference>
<dbReference type="GO" id="GO:0051537">
    <property type="term" value="F:2 iron, 2 sulfur cluster binding"/>
    <property type="evidence" value="ECO:0007669"/>
    <property type="project" value="UniProtKB-KW"/>
</dbReference>
<dbReference type="Gene3D" id="3.40.50.80">
    <property type="entry name" value="Nucleotide-binding domain of ferredoxin-NADP reductase (FNR) module"/>
    <property type="match status" value="1"/>
</dbReference>
<dbReference type="GO" id="GO:0046872">
    <property type="term" value="F:metal ion binding"/>
    <property type="evidence" value="ECO:0007669"/>
    <property type="project" value="UniProtKB-KW"/>
</dbReference>
<evidence type="ECO:0000256" key="9">
    <source>
        <dbReference type="ARBA" id="ARBA00023002"/>
    </source>
</evidence>
<evidence type="ECO:0000256" key="2">
    <source>
        <dbReference type="ARBA" id="ARBA00004141"/>
    </source>
</evidence>
<dbReference type="PANTHER" id="PTHR47354:SF8">
    <property type="entry name" value="1,2-PHENYLACETYL-COA EPOXIDASE, SUBUNIT E"/>
    <property type="match status" value="1"/>
</dbReference>
<dbReference type="Pfam" id="PF00175">
    <property type="entry name" value="NAD_binding_1"/>
    <property type="match status" value="1"/>
</dbReference>
<evidence type="ECO:0000256" key="1">
    <source>
        <dbReference type="ARBA" id="ARBA00001974"/>
    </source>
</evidence>
<evidence type="ECO:0000256" key="5">
    <source>
        <dbReference type="ARBA" id="ARBA00022714"/>
    </source>
</evidence>
<feature type="domain" description="FAD-binding FR-type" evidence="14">
    <location>
        <begin position="208"/>
        <end position="308"/>
    </location>
</feature>
<keyword evidence="3" id="KW-0285">Flavoprotein</keyword>
<keyword evidence="9" id="KW-0560">Oxidoreductase</keyword>
<dbReference type="SUPFAM" id="SSF63380">
    <property type="entry name" value="Riboflavin synthase domain-like"/>
    <property type="match status" value="1"/>
</dbReference>
<keyword evidence="6" id="KW-0479">Metal-binding</keyword>
<keyword evidence="10" id="KW-0408">Iron</keyword>
<feature type="transmembrane region" description="Helical" evidence="13">
    <location>
        <begin position="149"/>
        <end position="167"/>
    </location>
</feature>
<dbReference type="Gene3D" id="2.40.30.10">
    <property type="entry name" value="Translation factors"/>
    <property type="match status" value="1"/>
</dbReference>
<keyword evidence="4 13" id="KW-0812">Transmembrane</keyword>
<evidence type="ECO:0000256" key="8">
    <source>
        <dbReference type="ARBA" id="ARBA00022989"/>
    </source>
</evidence>
<evidence type="ECO:0000256" key="11">
    <source>
        <dbReference type="ARBA" id="ARBA00023014"/>
    </source>
</evidence>
<dbReference type="InterPro" id="IPR013130">
    <property type="entry name" value="Fe3_Rdtase_TM_dom"/>
</dbReference>
<feature type="transmembrane region" description="Helical" evidence="13">
    <location>
        <begin position="5"/>
        <end position="24"/>
    </location>
</feature>
<dbReference type="PROSITE" id="PS51384">
    <property type="entry name" value="FAD_FR"/>
    <property type="match status" value="1"/>
</dbReference>
<dbReference type="AlphaFoldDB" id="A0A2H0U1F6"/>
<keyword evidence="5" id="KW-0001">2Fe-2S</keyword>